<feature type="chain" id="PRO_5021298184" description="Periplasmic heavy metal sensor" evidence="1">
    <location>
        <begin position="21"/>
        <end position="120"/>
    </location>
</feature>
<dbReference type="Gene3D" id="1.20.120.1490">
    <property type="match status" value="1"/>
</dbReference>
<dbReference type="Proteomes" id="UP000297540">
    <property type="component" value="Unassembled WGS sequence"/>
</dbReference>
<dbReference type="RefSeq" id="WP_133232049.1">
    <property type="nucleotide sequence ID" value="NZ_SOZE01000014.1"/>
</dbReference>
<keyword evidence="1" id="KW-0732">Signal</keyword>
<evidence type="ECO:0000313" key="3">
    <source>
        <dbReference type="Proteomes" id="UP000297540"/>
    </source>
</evidence>
<protein>
    <recommendedName>
        <fullName evidence="4">Periplasmic heavy metal sensor</fullName>
    </recommendedName>
</protein>
<feature type="signal peptide" evidence="1">
    <location>
        <begin position="1"/>
        <end position="20"/>
    </location>
</feature>
<reference evidence="2 3" key="1">
    <citation type="journal article" date="2017" name="Int. J. Syst. Evol. Microbiol.">
        <title>Mucilaginibacterpsychrotolerans sp. nov., isolated from peatlands.</title>
        <authorList>
            <person name="Deng Y."/>
            <person name="Shen L."/>
            <person name="Xu B."/>
            <person name="Liu Y."/>
            <person name="Gu Z."/>
            <person name="Liu H."/>
            <person name="Zhou Y."/>
        </authorList>
    </citation>
    <scope>NUCLEOTIDE SEQUENCE [LARGE SCALE GENOMIC DNA]</scope>
    <source>
        <strain evidence="2 3">NH7-4</strain>
    </source>
</reference>
<evidence type="ECO:0000256" key="1">
    <source>
        <dbReference type="SAM" id="SignalP"/>
    </source>
</evidence>
<name>A0A4Y8SDL1_9SPHI</name>
<dbReference type="Pfam" id="PF07813">
    <property type="entry name" value="LTXXQ"/>
    <property type="match status" value="1"/>
</dbReference>
<dbReference type="EMBL" id="SOZE01000014">
    <property type="protein sequence ID" value="TFF36705.1"/>
    <property type="molecule type" value="Genomic_DNA"/>
</dbReference>
<evidence type="ECO:0008006" key="4">
    <source>
        <dbReference type="Google" id="ProtNLM"/>
    </source>
</evidence>
<evidence type="ECO:0000313" key="2">
    <source>
        <dbReference type="EMBL" id="TFF36705.1"/>
    </source>
</evidence>
<accession>A0A4Y8SDL1</accession>
<keyword evidence="3" id="KW-1185">Reference proteome</keyword>
<comment type="caution">
    <text evidence="2">The sequence shown here is derived from an EMBL/GenBank/DDBJ whole genome shotgun (WGS) entry which is preliminary data.</text>
</comment>
<dbReference type="GO" id="GO:0042597">
    <property type="term" value="C:periplasmic space"/>
    <property type="evidence" value="ECO:0007669"/>
    <property type="project" value="InterPro"/>
</dbReference>
<dbReference type="InterPro" id="IPR012899">
    <property type="entry name" value="LTXXQ"/>
</dbReference>
<dbReference type="OrthoDB" id="798005at2"/>
<proteinExistence type="predicted"/>
<gene>
    <name evidence="2" type="ORF">E2R66_14745</name>
</gene>
<dbReference type="AlphaFoldDB" id="A0A4Y8SDL1"/>
<organism evidence="2 3">
    <name type="scientific">Mucilaginibacter psychrotolerans</name>
    <dbReference type="NCBI Taxonomy" id="1524096"/>
    <lineage>
        <taxon>Bacteria</taxon>
        <taxon>Pseudomonadati</taxon>
        <taxon>Bacteroidota</taxon>
        <taxon>Sphingobacteriia</taxon>
        <taxon>Sphingobacteriales</taxon>
        <taxon>Sphingobacteriaceae</taxon>
        <taxon>Mucilaginibacter</taxon>
    </lineage>
</organism>
<sequence length="120" mass="13057">MKKIMLICCFVIGIATVSHAQGGGMRMSAADRVKAMKESLKLTDDQVTKITAIYEAQTKQVDSLRNAGADRSAMRPVMQATNEKVKAVLTAEQATAWQKQMDEMRARMQQGGGGGTPPRK</sequence>